<dbReference type="EMBL" id="PP429226">
    <property type="protein sequence ID" value="XCI77446.1"/>
    <property type="molecule type" value="Genomic_DNA"/>
</dbReference>
<protein>
    <submittedName>
        <fullName evidence="1">Clamp loader of DNA polymerase</fullName>
    </submittedName>
</protein>
<sequence length="139" mass="15905">MAKASPFDFINAVYEQTGNAVLDGKLDAGDLNRFMFLRGLGFSEDSVLFADFVQTRGNIPNNYLFTIMHELVQPKTRRRTKWVKGKAEFEADKIEYVCDALKCSQPDALEILRSLDETELSGLLAHMEKAKKEKRQRKE</sequence>
<proteinExistence type="predicted"/>
<gene>
    <name evidence="1" type="ORF">LDCGVIBL_CDS0088</name>
</gene>
<reference evidence="1" key="1">
    <citation type="submission" date="2024-03" db="EMBL/GenBank/DDBJ databases">
        <authorList>
            <person name="Chantapakul B."/>
            <person name="Wang S."/>
        </authorList>
    </citation>
    <scope>NUCLEOTIDE SEQUENCE</scope>
</reference>
<evidence type="ECO:0000313" key="1">
    <source>
        <dbReference type="EMBL" id="XCI77446.1"/>
    </source>
</evidence>
<organism evidence="1">
    <name type="scientific">Rhizobium phage LG08</name>
    <dbReference type="NCBI Taxonomy" id="3129229"/>
    <lineage>
        <taxon>Viruses</taxon>
        <taxon>Duplodnaviria</taxon>
        <taxon>Heunggongvirae</taxon>
        <taxon>Uroviricota</taxon>
        <taxon>Caudoviricetes</taxon>
    </lineage>
</organism>
<accession>A0AAU8HXX4</accession>
<name>A0AAU8HXX4_9CAUD</name>